<evidence type="ECO:0000313" key="1">
    <source>
        <dbReference type="EMBL" id="NLR23217.1"/>
    </source>
</evidence>
<keyword evidence="4" id="KW-1185">Reference proteome</keyword>
<dbReference type="EMBL" id="CP137578">
    <property type="protein sequence ID" value="WOX29106.1"/>
    <property type="molecule type" value="Genomic_DNA"/>
</dbReference>
<proteinExistence type="predicted"/>
<protein>
    <submittedName>
        <fullName evidence="1">Uncharacterized protein</fullName>
    </submittedName>
</protein>
<evidence type="ECO:0000313" key="2">
    <source>
        <dbReference type="EMBL" id="WOX29106.1"/>
    </source>
</evidence>
<name>A0A8I2H2I5_9GAMM</name>
<dbReference type="Proteomes" id="UP001304419">
    <property type="component" value="Chromosome 1"/>
</dbReference>
<reference evidence="2 4" key="2">
    <citation type="submission" date="2023-10" db="EMBL/GenBank/DDBJ databases">
        <title>To unveil natural product biosynthetic capacity in Pseudoalteromonas.</title>
        <authorList>
            <person name="Wang J."/>
        </authorList>
    </citation>
    <scope>NUCLEOTIDE SEQUENCE [LARGE SCALE GENOMIC DNA]</scope>
    <source>
        <strain evidence="2 4">DSM 15914</strain>
    </source>
</reference>
<sequence length="87" mass="10159">MTLYLIIDVERSLKLALSSSSKKHNVKPVKRIEDLVRIALPDNFFEKRQRANAPKEKREEATVRHKALREMEALAESHLKDLFDEES</sequence>
<evidence type="ECO:0000313" key="4">
    <source>
        <dbReference type="Proteomes" id="UP001304419"/>
    </source>
</evidence>
<reference evidence="1" key="1">
    <citation type="submission" date="2019-10" db="EMBL/GenBank/DDBJ databases">
        <authorList>
            <person name="Paulsen S."/>
        </authorList>
    </citation>
    <scope>NUCLEOTIDE SEQUENCE</scope>
    <source>
        <strain evidence="1">LMG 19692</strain>
    </source>
</reference>
<organism evidence="1 3">
    <name type="scientific">Pseudoalteromonas maricaloris</name>
    <dbReference type="NCBI Taxonomy" id="184924"/>
    <lineage>
        <taxon>Bacteria</taxon>
        <taxon>Pseudomonadati</taxon>
        <taxon>Pseudomonadota</taxon>
        <taxon>Gammaproteobacteria</taxon>
        <taxon>Alteromonadales</taxon>
        <taxon>Pseudoalteromonadaceae</taxon>
        <taxon>Pseudoalteromonas</taxon>
    </lineage>
</organism>
<dbReference type="RefSeq" id="WP_193522324.1">
    <property type="nucleotide sequence ID" value="NZ_CBCSDF010000007.1"/>
</dbReference>
<evidence type="ECO:0000313" key="3">
    <source>
        <dbReference type="Proteomes" id="UP000646877"/>
    </source>
</evidence>
<dbReference type="AlphaFoldDB" id="A0A8I2H2I5"/>
<accession>A0A8I2H2I5</accession>
<dbReference type="Proteomes" id="UP000646877">
    <property type="component" value="Unassembled WGS sequence"/>
</dbReference>
<gene>
    <name evidence="1" type="ORF">F9Y85_18245</name>
    <name evidence="2" type="ORF">R5H13_02210</name>
</gene>
<dbReference type="EMBL" id="WEIA01000013">
    <property type="protein sequence ID" value="NLR23217.1"/>
    <property type="molecule type" value="Genomic_DNA"/>
</dbReference>